<reference evidence="4 5" key="1">
    <citation type="submission" date="2023-09" db="EMBL/GenBank/DDBJ databases">
        <title>Demequina sp. a novel bacteria isolated from Capsicum annuum.</title>
        <authorList>
            <person name="Humaira Z."/>
            <person name="Lee J."/>
            <person name="Cho D."/>
        </authorList>
    </citation>
    <scope>NUCLEOTIDE SEQUENCE [LARGE SCALE GENOMIC DNA]</scope>
    <source>
        <strain evidence="4 5">OYTSA14</strain>
    </source>
</reference>
<evidence type="ECO:0000259" key="3">
    <source>
        <dbReference type="PROSITE" id="PS50977"/>
    </source>
</evidence>
<dbReference type="PANTHER" id="PTHR30055:SF160">
    <property type="entry name" value="TRANSCRIPTIONAL REGULATORY PROTEIN (PROBABLY ASNC-FAMILY)-RELATED"/>
    <property type="match status" value="1"/>
</dbReference>
<dbReference type="InterPro" id="IPR001647">
    <property type="entry name" value="HTH_TetR"/>
</dbReference>
<evidence type="ECO:0000256" key="1">
    <source>
        <dbReference type="ARBA" id="ARBA00023125"/>
    </source>
</evidence>
<name>A0AA96F9W7_9MICO</name>
<protein>
    <submittedName>
        <fullName evidence="4">TetR/AcrR family transcriptional regulator</fullName>
    </submittedName>
</protein>
<dbReference type="InterPro" id="IPR045823">
    <property type="entry name" value="TetR_C_32"/>
</dbReference>
<evidence type="ECO:0000313" key="5">
    <source>
        <dbReference type="Proteomes" id="UP001304125"/>
    </source>
</evidence>
<dbReference type="Gene3D" id="1.10.357.10">
    <property type="entry name" value="Tetracycline Repressor, domain 2"/>
    <property type="match status" value="1"/>
</dbReference>
<organism evidence="4 5">
    <name type="scientific">Demequina capsici</name>
    <dbReference type="NCBI Taxonomy" id="3075620"/>
    <lineage>
        <taxon>Bacteria</taxon>
        <taxon>Bacillati</taxon>
        <taxon>Actinomycetota</taxon>
        <taxon>Actinomycetes</taxon>
        <taxon>Micrococcales</taxon>
        <taxon>Demequinaceae</taxon>
        <taxon>Demequina</taxon>
    </lineage>
</organism>
<dbReference type="SUPFAM" id="SSF46689">
    <property type="entry name" value="Homeodomain-like"/>
    <property type="match status" value="1"/>
</dbReference>
<keyword evidence="5" id="KW-1185">Reference proteome</keyword>
<dbReference type="SUPFAM" id="SSF48498">
    <property type="entry name" value="Tetracyclin repressor-like, C-terminal domain"/>
    <property type="match status" value="1"/>
</dbReference>
<proteinExistence type="predicted"/>
<sequence>MTEARPDGRDTRWEAHRAQRRRELVSHALRAIRAHGASVGMDEIATRAGTSKTVVYRHFGDRAGLYAAVVDSVHDYIHAGLTAALEQSVTGDLTALIRDLSDAYLRLVERDPEIYRFVLHRPPSAEDLTLDPAGALTDRMGHHVADAIAANLISRGLDPSPSITWGHGLVGFIRAAADQWMASEPRPPRDTVVADITTLFSAALSGVPAR</sequence>
<feature type="domain" description="HTH tetR-type" evidence="3">
    <location>
        <begin position="18"/>
        <end position="77"/>
    </location>
</feature>
<dbReference type="Pfam" id="PF00440">
    <property type="entry name" value="TetR_N"/>
    <property type="match status" value="1"/>
</dbReference>
<dbReference type="PANTHER" id="PTHR30055">
    <property type="entry name" value="HTH-TYPE TRANSCRIPTIONAL REGULATOR RUTR"/>
    <property type="match status" value="1"/>
</dbReference>
<dbReference type="InterPro" id="IPR009057">
    <property type="entry name" value="Homeodomain-like_sf"/>
</dbReference>
<dbReference type="PROSITE" id="PS50977">
    <property type="entry name" value="HTH_TETR_2"/>
    <property type="match status" value="1"/>
</dbReference>
<dbReference type="InterPro" id="IPR036271">
    <property type="entry name" value="Tet_transcr_reg_TetR-rel_C_sf"/>
</dbReference>
<dbReference type="GO" id="GO:0003700">
    <property type="term" value="F:DNA-binding transcription factor activity"/>
    <property type="evidence" value="ECO:0007669"/>
    <property type="project" value="TreeGrafter"/>
</dbReference>
<feature type="DNA-binding region" description="H-T-H motif" evidence="2">
    <location>
        <begin position="40"/>
        <end position="59"/>
    </location>
</feature>
<dbReference type="RefSeq" id="WP_313501435.1">
    <property type="nucleotide sequence ID" value="NZ_CP134879.1"/>
</dbReference>
<dbReference type="EMBL" id="CP134879">
    <property type="protein sequence ID" value="WNM25853.1"/>
    <property type="molecule type" value="Genomic_DNA"/>
</dbReference>
<dbReference type="InterPro" id="IPR050109">
    <property type="entry name" value="HTH-type_TetR-like_transc_reg"/>
</dbReference>
<keyword evidence="1 2" id="KW-0238">DNA-binding</keyword>
<dbReference type="GO" id="GO:0000976">
    <property type="term" value="F:transcription cis-regulatory region binding"/>
    <property type="evidence" value="ECO:0007669"/>
    <property type="project" value="TreeGrafter"/>
</dbReference>
<accession>A0AA96F9W7</accession>
<evidence type="ECO:0000313" key="4">
    <source>
        <dbReference type="EMBL" id="WNM25853.1"/>
    </source>
</evidence>
<gene>
    <name evidence="4" type="ORF">RN606_06800</name>
</gene>
<evidence type="ECO:0000256" key="2">
    <source>
        <dbReference type="PROSITE-ProRule" id="PRU00335"/>
    </source>
</evidence>
<dbReference type="AlphaFoldDB" id="A0AA96F9W7"/>
<dbReference type="Proteomes" id="UP001304125">
    <property type="component" value="Chromosome"/>
</dbReference>
<dbReference type="Pfam" id="PF19344">
    <property type="entry name" value="TetR_C_32"/>
    <property type="match status" value="1"/>
</dbReference>